<dbReference type="STRING" id="1423790.BN53_02115"/>
<organism evidence="2 3">
    <name type="scientific">Lactobacillus pasteurii DSM 23907 = CRBIP 24.76</name>
    <dbReference type="NCBI Taxonomy" id="1423790"/>
    <lineage>
        <taxon>Bacteria</taxon>
        <taxon>Bacillati</taxon>
        <taxon>Bacillota</taxon>
        <taxon>Bacilli</taxon>
        <taxon>Lactobacillales</taxon>
        <taxon>Lactobacillaceae</taxon>
        <taxon>Lactobacillus</taxon>
    </lineage>
</organism>
<reference evidence="2 3" key="1">
    <citation type="submission" date="2012-06" db="EMBL/GenBank/DDBJ databases">
        <title>Draft Genome Sequence of Lactobacillus pasteurii CRBIP 24.76T.</title>
        <authorList>
            <person name="Cousin S."/>
            <person name="Bouchier C."/>
            <person name="Loux V."/>
            <person name="Ma L."/>
            <person name="Creno S."/>
            <person name="Bizet C."/>
            <person name="Clermont D."/>
        </authorList>
    </citation>
    <scope>NUCLEOTIDE SEQUENCE [LARGE SCALE GENOMIC DNA]</scope>
    <source>
        <strain evidence="3">CRBIP 24.76T</strain>
    </source>
</reference>
<gene>
    <name evidence="2" type="ORF">BN53_02115</name>
</gene>
<dbReference type="EMBL" id="CAKD01000013">
    <property type="protein sequence ID" value="CCI84897.1"/>
    <property type="molecule type" value="Genomic_DNA"/>
</dbReference>
<keyword evidence="3" id="KW-1185">Reference proteome</keyword>
<keyword evidence="1" id="KW-0175">Coiled coil</keyword>
<evidence type="ECO:0000313" key="2">
    <source>
        <dbReference type="EMBL" id="CCI84897.1"/>
    </source>
</evidence>
<accession>I7IZ55</accession>
<evidence type="ECO:0000313" key="3">
    <source>
        <dbReference type="Proteomes" id="UP000009311"/>
    </source>
</evidence>
<evidence type="ECO:0000256" key="1">
    <source>
        <dbReference type="SAM" id="Coils"/>
    </source>
</evidence>
<dbReference type="RefSeq" id="WP_009559452.1">
    <property type="nucleotide sequence ID" value="NZ_AYZN01000002.1"/>
</dbReference>
<feature type="coiled-coil region" evidence="1">
    <location>
        <begin position="69"/>
        <end position="145"/>
    </location>
</feature>
<proteinExistence type="predicted"/>
<name>I7IZ55_9LACO</name>
<protein>
    <submittedName>
        <fullName evidence="2">Uncharacterized protein</fullName>
    </submittedName>
</protein>
<dbReference type="PATRIC" id="fig|1423790.3.peg.990"/>
<comment type="caution">
    <text evidence="2">The sequence shown here is derived from an EMBL/GenBank/DDBJ whole genome shotgun (WGS) entry which is preliminary data.</text>
</comment>
<sequence length="425" mass="48515">MKRKNVISMLAVGVLTGVMLVQGPKVKASSDSELSKEELVALFEKRISTMQSARSNLKALPEMLTDQQLSEVEDRIDQLDQILKLKERKLELLLDEIEKTELETQHLREIIAELDGKLDAYKDQLADLEDSLPDEKEKKDDLTDIVKDAISDKAEKKEIKQAAIEIRSVLDQDDDKRALKIVNRAVYVNKKADNLFKDAKPLAASIDDNNQAKNDELAALKAKIKQIQDDRQKLTGHLETLNTQLEQALKKYAESRKELDELTVQKSKLQDKAKELKAKKQTLDDQKTRQIEKEKKMQDLLNLFEKLKMYNQNDSSIKSGLISVLVSKKPDVRTNEGSYQIYQFGGWKKVSTSYLRKNIKGQITASGVVKFVKKAYVYDAKGKRKKQMIKTGSFKQLNGLKKTNNQVWALVDNTNWVKVQNIKPL</sequence>
<dbReference type="Proteomes" id="UP000009311">
    <property type="component" value="Unassembled WGS sequence"/>
</dbReference>
<feature type="coiled-coil region" evidence="1">
    <location>
        <begin position="203"/>
        <end position="293"/>
    </location>
</feature>
<dbReference type="AlphaFoldDB" id="I7IZ55"/>